<dbReference type="GO" id="GO:0005829">
    <property type="term" value="C:cytosol"/>
    <property type="evidence" value="ECO:0007669"/>
    <property type="project" value="TreeGrafter"/>
</dbReference>
<evidence type="ECO:0000256" key="2">
    <source>
        <dbReference type="ARBA" id="ARBA00023125"/>
    </source>
</evidence>
<dbReference type="KEGG" id="mbah:HYN46_03405"/>
<gene>
    <name evidence="5" type="ORF">HYN46_03405</name>
</gene>
<organism evidence="5 6">
    <name type="scientific">Aquirhabdus parva</name>
    <dbReference type="NCBI Taxonomy" id="2283318"/>
    <lineage>
        <taxon>Bacteria</taxon>
        <taxon>Pseudomonadati</taxon>
        <taxon>Pseudomonadota</taxon>
        <taxon>Gammaproteobacteria</taxon>
        <taxon>Moraxellales</taxon>
        <taxon>Moraxellaceae</taxon>
        <taxon>Aquirhabdus</taxon>
    </lineage>
</organism>
<dbReference type="EMBL" id="CP031222">
    <property type="protein sequence ID" value="AXI01995.1"/>
    <property type="molecule type" value="Genomic_DNA"/>
</dbReference>
<dbReference type="AlphaFoldDB" id="A0A345P3Y6"/>
<dbReference type="InterPro" id="IPR009057">
    <property type="entry name" value="Homeodomain-like_sf"/>
</dbReference>
<dbReference type="Pfam" id="PF12833">
    <property type="entry name" value="HTH_18"/>
    <property type="match status" value="1"/>
</dbReference>
<keyword evidence="1" id="KW-0805">Transcription regulation</keyword>
<evidence type="ECO:0000313" key="5">
    <source>
        <dbReference type="EMBL" id="AXI01995.1"/>
    </source>
</evidence>
<keyword evidence="3" id="KW-0804">Transcription</keyword>
<evidence type="ECO:0000259" key="4">
    <source>
        <dbReference type="PROSITE" id="PS01124"/>
    </source>
</evidence>
<dbReference type="SMART" id="SM00342">
    <property type="entry name" value="HTH_ARAC"/>
    <property type="match status" value="1"/>
</dbReference>
<accession>A0A345P3Y6</accession>
<evidence type="ECO:0000256" key="1">
    <source>
        <dbReference type="ARBA" id="ARBA00023015"/>
    </source>
</evidence>
<dbReference type="OrthoDB" id="6506763at2"/>
<keyword evidence="6" id="KW-1185">Reference proteome</keyword>
<keyword evidence="2" id="KW-0238">DNA-binding</keyword>
<dbReference type="PANTHER" id="PTHR47894:SF1">
    <property type="entry name" value="HTH-TYPE TRANSCRIPTIONAL REGULATOR VQSM"/>
    <property type="match status" value="1"/>
</dbReference>
<feature type="domain" description="HTH araC/xylS-type" evidence="4">
    <location>
        <begin position="238"/>
        <end position="336"/>
    </location>
</feature>
<dbReference type="Proteomes" id="UP000253940">
    <property type="component" value="Chromosome"/>
</dbReference>
<reference evidence="5 6" key="1">
    <citation type="submission" date="2018-07" db="EMBL/GenBank/DDBJ databases">
        <title>Genome sequencing of Moraxellaceae gen. HYN0046.</title>
        <authorList>
            <person name="Kim M."/>
            <person name="Yi H."/>
        </authorList>
    </citation>
    <scope>NUCLEOTIDE SEQUENCE [LARGE SCALE GENOMIC DNA]</scope>
    <source>
        <strain evidence="5 6">HYN0046</strain>
    </source>
</reference>
<dbReference type="PANTHER" id="PTHR47894">
    <property type="entry name" value="HTH-TYPE TRANSCRIPTIONAL REGULATOR GADX"/>
    <property type="match status" value="1"/>
</dbReference>
<evidence type="ECO:0000313" key="6">
    <source>
        <dbReference type="Proteomes" id="UP000253940"/>
    </source>
</evidence>
<dbReference type="PROSITE" id="PS01124">
    <property type="entry name" value="HTH_ARAC_FAMILY_2"/>
    <property type="match status" value="1"/>
</dbReference>
<name>A0A345P3Y6_9GAMM</name>
<proteinExistence type="predicted"/>
<dbReference type="Pfam" id="PF12625">
    <property type="entry name" value="Arabinose_bd"/>
    <property type="match status" value="1"/>
</dbReference>
<dbReference type="SUPFAM" id="SSF46689">
    <property type="entry name" value="Homeodomain-like"/>
    <property type="match status" value="1"/>
</dbReference>
<dbReference type="GO" id="GO:0003700">
    <property type="term" value="F:DNA-binding transcription factor activity"/>
    <property type="evidence" value="ECO:0007669"/>
    <property type="project" value="InterPro"/>
</dbReference>
<dbReference type="InterPro" id="IPR018060">
    <property type="entry name" value="HTH_AraC"/>
</dbReference>
<dbReference type="InterPro" id="IPR032687">
    <property type="entry name" value="AraC-type_N"/>
</dbReference>
<protein>
    <submittedName>
        <fullName evidence="5">AraC family transcriptional regulator</fullName>
    </submittedName>
</protein>
<dbReference type="Gene3D" id="1.10.10.60">
    <property type="entry name" value="Homeodomain-like"/>
    <property type="match status" value="1"/>
</dbReference>
<sequence>MPTMDNRASMMNSSLYVNSALTGMLIDYLDAQTVDSAVLRQKIVQYQHNDRISIVNWIGLLNEIAALTPVPAVGLLIGQQIKAAHTGIVGYLGLSCSSIGEAVSLFERFARLIYDVNSLSITLEGHLVSISWGSEHGTPGQLADETAISAFATMIQTIAGQAMYPTRINFINPAPADKSPYEHFFHCPVSFGGIRTIVEFPADYLNIALQNRDSNLLHLLEGHAQSLLSTLPSDQFETQLKSLLTEIVQRQEEPSLVHIAKRMNTSTRTLQRKLNQHDIKFQELLASVKLDLFNQYIKNDKLTLFEIALRLGYSEQSAFTRAVKRWTGELPKNFRK</sequence>
<evidence type="ECO:0000256" key="3">
    <source>
        <dbReference type="ARBA" id="ARBA00023163"/>
    </source>
</evidence>
<dbReference type="GO" id="GO:0000976">
    <property type="term" value="F:transcription cis-regulatory region binding"/>
    <property type="evidence" value="ECO:0007669"/>
    <property type="project" value="TreeGrafter"/>
</dbReference>